<dbReference type="InterPro" id="IPR036108">
    <property type="entry name" value="4pyrrol_syn_uPrphyn_synt_sf"/>
</dbReference>
<dbReference type="PANTHER" id="PTHR38042:SF1">
    <property type="entry name" value="UROPORPHYRINOGEN-III SYNTHASE, CHLOROPLASTIC"/>
    <property type="match status" value="1"/>
</dbReference>
<evidence type="ECO:0000256" key="2">
    <source>
        <dbReference type="ARBA" id="ARBA00008133"/>
    </source>
</evidence>
<comment type="pathway">
    <text evidence="1 9">Porphyrin-containing compound metabolism; protoporphyrin-IX biosynthesis; coproporphyrinogen-III from 5-aminolevulinate: step 3/4.</text>
</comment>
<evidence type="ECO:0000256" key="3">
    <source>
        <dbReference type="ARBA" id="ARBA00013109"/>
    </source>
</evidence>
<feature type="domain" description="Tetrapyrrole biosynthesis uroporphyrinogen III synthase" evidence="10">
    <location>
        <begin position="16"/>
        <end position="234"/>
    </location>
</feature>
<evidence type="ECO:0000259" key="10">
    <source>
        <dbReference type="Pfam" id="PF02602"/>
    </source>
</evidence>
<evidence type="ECO:0000313" key="12">
    <source>
        <dbReference type="Proteomes" id="UP000754644"/>
    </source>
</evidence>
<dbReference type="Proteomes" id="UP000754644">
    <property type="component" value="Unassembled WGS sequence"/>
</dbReference>
<evidence type="ECO:0000256" key="8">
    <source>
        <dbReference type="ARBA" id="ARBA00048617"/>
    </source>
</evidence>
<comment type="caution">
    <text evidence="11">The sequence shown here is derived from an EMBL/GenBank/DDBJ whole genome shotgun (WGS) entry which is preliminary data.</text>
</comment>
<evidence type="ECO:0000256" key="9">
    <source>
        <dbReference type="RuleBase" id="RU366031"/>
    </source>
</evidence>
<name>A0A972VWJ0_9GAMM</name>
<dbReference type="CDD" id="cd06578">
    <property type="entry name" value="HemD"/>
    <property type="match status" value="1"/>
</dbReference>
<dbReference type="Gene3D" id="3.40.50.10090">
    <property type="match status" value="2"/>
</dbReference>
<proteinExistence type="inferred from homology"/>
<dbReference type="GO" id="GO:0006780">
    <property type="term" value="P:uroporphyrinogen III biosynthetic process"/>
    <property type="evidence" value="ECO:0007669"/>
    <property type="project" value="UniProtKB-UniRule"/>
</dbReference>
<dbReference type="InterPro" id="IPR039793">
    <property type="entry name" value="UROS/Hem4"/>
</dbReference>
<dbReference type="PANTHER" id="PTHR38042">
    <property type="entry name" value="UROPORPHYRINOGEN-III SYNTHASE, CHLOROPLASTIC"/>
    <property type="match status" value="1"/>
</dbReference>
<dbReference type="Pfam" id="PF02602">
    <property type="entry name" value="HEM4"/>
    <property type="match status" value="1"/>
</dbReference>
<gene>
    <name evidence="11" type="ORF">HQ497_09560</name>
</gene>
<reference evidence="11" key="1">
    <citation type="submission" date="2020-05" db="EMBL/GenBank/DDBJ databases">
        <title>Sulfur intermediates as new biogeochemical hubs in an aquatic model microbial ecosystem.</title>
        <authorList>
            <person name="Vigneron A."/>
        </authorList>
    </citation>
    <scope>NUCLEOTIDE SEQUENCE</scope>
    <source>
        <strain evidence="11">Bin.250</strain>
    </source>
</reference>
<evidence type="ECO:0000256" key="1">
    <source>
        <dbReference type="ARBA" id="ARBA00004772"/>
    </source>
</evidence>
<dbReference type="GO" id="GO:0004852">
    <property type="term" value="F:uroporphyrinogen-III synthase activity"/>
    <property type="evidence" value="ECO:0007669"/>
    <property type="project" value="UniProtKB-UniRule"/>
</dbReference>
<comment type="catalytic activity">
    <reaction evidence="8 9">
        <text>hydroxymethylbilane = uroporphyrinogen III + H2O</text>
        <dbReference type="Rhea" id="RHEA:18965"/>
        <dbReference type="ChEBI" id="CHEBI:15377"/>
        <dbReference type="ChEBI" id="CHEBI:57308"/>
        <dbReference type="ChEBI" id="CHEBI:57845"/>
        <dbReference type="EC" id="4.2.1.75"/>
    </reaction>
</comment>
<dbReference type="SUPFAM" id="SSF69618">
    <property type="entry name" value="HemD-like"/>
    <property type="match status" value="1"/>
</dbReference>
<dbReference type="GO" id="GO:0006782">
    <property type="term" value="P:protoporphyrinogen IX biosynthetic process"/>
    <property type="evidence" value="ECO:0007669"/>
    <property type="project" value="UniProtKB-UniRule"/>
</dbReference>
<organism evidence="11 12">
    <name type="scientific">SAR86 cluster bacterium</name>
    <dbReference type="NCBI Taxonomy" id="2030880"/>
    <lineage>
        <taxon>Bacteria</taxon>
        <taxon>Pseudomonadati</taxon>
        <taxon>Pseudomonadota</taxon>
        <taxon>Gammaproteobacteria</taxon>
        <taxon>SAR86 cluster</taxon>
    </lineage>
</organism>
<dbReference type="AlphaFoldDB" id="A0A972VWJ0"/>
<accession>A0A972VWJ0</accession>
<keyword evidence="4 9" id="KW-0456">Lyase</keyword>
<evidence type="ECO:0000256" key="5">
    <source>
        <dbReference type="ARBA" id="ARBA00023244"/>
    </source>
</evidence>
<dbReference type="EC" id="4.2.1.75" evidence="3 9"/>
<dbReference type="EMBL" id="JABMOJ010000355">
    <property type="protein sequence ID" value="NQV65599.1"/>
    <property type="molecule type" value="Genomic_DNA"/>
</dbReference>
<protein>
    <recommendedName>
        <fullName evidence="7 9">Uroporphyrinogen-III synthase</fullName>
        <ecNumber evidence="3 9">4.2.1.75</ecNumber>
    </recommendedName>
</protein>
<evidence type="ECO:0000256" key="6">
    <source>
        <dbReference type="ARBA" id="ARBA00037589"/>
    </source>
</evidence>
<comment type="function">
    <text evidence="6 9">Catalyzes cyclization of the linear tetrapyrrole, hydroxymethylbilane, to the macrocyclic uroporphyrinogen III.</text>
</comment>
<evidence type="ECO:0000256" key="4">
    <source>
        <dbReference type="ARBA" id="ARBA00023239"/>
    </source>
</evidence>
<sequence length="252" mass="27905">MLTRSSDQNRRLLDVLESRGAAALPVLQRPLLDILALDPRPEDRQPILHLDQYDHVILISQNAVIHGVALLADYWPQWPAGLHWYGVGAATGTLLNSLGIRCTVPQDYSSEGLLALPELRVVKAQKVLIIRGAGGGREWLRDELLARGAQVDYLEVYQRQWREYPQGLLTLDEASSILIVLAYSRESLERLVALMPGSLADSCLIVPSERIQTLAKGMGFGKVSVVRPDDEAMVTEILRLWNATAASSLPQK</sequence>
<evidence type="ECO:0000313" key="11">
    <source>
        <dbReference type="EMBL" id="NQV65599.1"/>
    </source>
</evidence>
<keyword evidence="5 9" id="KW-0627">Porphyrin biosynthesis</keyword>
<dbReference type="InterPro" id="IPR003754">
    <property type="entry name" value="4pyrrol_synth_uPrphyn_synth"/>
</dbReference>
<comment type="similarity">
    <text evidence="2 9">Belongs to the uroporphyrinogen-III synthase family.</text>
</comment>
<evidence type="ECO:0000256" key="7">
    <source>
        <dbReference type="ARBA" id="ARBA00040167"/>
    </source>
</evidence>